<feature type="compositionally biased region" description="Polar residues" evidence="1">
    <location>
        <begin position="625"/>
        <end position="638"/>
    </location>
</feature>
<name>A0A232LRK4_9EURO</name>
<dbReference type="Gene3D" id="3.40.50.150">
    <property type="entry name" value="Vaccinia Virus protein VP39"/>
    <property type="match status" value="1"/>
</dbReference>
<feature type="compositionally biased region" description="Polar residues" evidence="1">
    <location>
        <begin position="251"/>
        <end position="296"/>
    </location>
</feature>
<feature type="compositionally biased region" description="Basic and acidic residues" evidence="1">
    <location>
        <begin position="800"/>
        <end position="809"/>
    </location>
</feature>
<evidence type="ECO:0008006" key="4">
    <source>
        <dbReference type="Google" id="ProtNLM"/>
    </source>
</evidence>
<dbReference type="Proteomes" id="UP000243515">
    <property type="component" value="Unassembled WGS sequence"/>
</dbReference>
<dbReference type="InterPro" id="IPR029063">
    <property type="entry name" value="SAM-dependent_MTases_sf"/>
</dbReference>
<feature type="compositionally biased region" description="Basic and acidic residues" evidence="1">
    <location>
        <begin position="337"/>
        <end position="351"/>
    </location>
</feature>
<protein>
    <recommendedName>
        <fullName evidence="4">Methyltransferase type 11 domain-containing protein</fullName>
    </recommendedName>
</protein>
<feature type="compositionally biased region" description="Polar residues" evidence="1">
    <location>
        <begin position="42"/>
        <end position="55"/>
    </location>
</feature>
<feature type="region of interest" description="Disordered" evidence="1">
    <location>
        <begin position="1119"/>
        <end position="1142"/>
    </location>
</feature>
<feature type="compositionally biased region" description="Low complexity" evidence="1">
    <location>
        <begin position="1460"/>
        <end position="1477"/>
    </location>
</feature>
<feature type="compositionally biased region" description="Polar residues" evidence="1">
    <location>
        <begin position="232"/>
        <end position="241"/>
    </location>
</feature>
<feature type="compositionally biased region" description="Polar residues" evidence="1">
    <location>
        <begin position="322"/>
        <end position="336"/>
    </location>
</feature>
<feature type="compositionally biased region" description="Low complexity" evidence="1">
    <location>
        <begin position="110"/>
        <end position="127"/>
    </location>
</feature>
<gene>
    <name evidence="2" type="ORF">Egran_05464</name>
</gene>
<feature type="region of interest" description="Disordered" evidence="1">
    <location>
        <begin position="563"/>
        <end position="638"/>
    </location>
</feature>
<feature type="compositionally biased region" description="Low complexity" evidence="1">
    <location>
        <begin position="669"/>
        <end position="687"/>
    </location>
</feature>
<feature type="compositionally biased region" description="Low complexity" evidence="1">
    <location>
        <begin position="71"/>
        <end position="83"/>
    </location>
</feature>
<accession>A0A232LRK4</accession>
<dbReference type="EMBL" id="NPHW01005428">
    <property type="protein sequence ID" value="OXV06769.1"/>
    <property type="molecule type" value="Genomic_DNA"/>
</dbReference>
<feature type="compositionally biased region" description="Low complexity" evidence="1">
    <location>
        <begin position="603"/>
        <end position="624"/>
    </location>
</feature>
<feature type="region of interest" description="Disordered" evidence="1">
    <location>
        <begin position="713"/>
        <end position="742"/>
    </location>
</feature>
<feature type="compositionally biased region" description="Polar residues" evidence="1">
    <location>
        <begin position="504"/>
        <end position="534"/>
    </location>
</feature>
<feature type="region of interest" description="Disordered" evidence="1">
    <location>
        <begin position="917"/>
        <end position="1024"/>
    </location>
</feature>
<proteinExistence type="predicted"/>
<feature type="compositionally biased region" description="Polar residues" evidence="1">
    <location>
        <begin position="150"/>
        <end position="194"/>
    </location>
</feature>
<keyword evidence="3" id="KW-1185">Reference proteome</keyword>
<feature type="compositionally biased region" description="Low complexity" evidence="1">
    <location>
        <begin position="443"/>
        <end position="455"/>
    </location>
</feature>
<dbReference type="OrthoDB" id="5382952at2759"/>
<organism evidence="2 3">
    <name type="scientific">Elaphomyces granulatus</name>
    <dbReference type="NCBI Taxonomy" id="519963"/>
    <lineage>
        <taxon>Eukaryota</taxon>
        <taxon>Fungi</taxon>
        <taxon>Dikarya</taxon>
        <taxon>Ascomycota</taxon>
        <taxon>Pezizomycotina</taxon>
        <taxon>Eurotiomycetes</taxon>
        <taxon>Eurotiomycetidae</taxon>
        <taxon>Eurotiales</taxon>
        <taxon>Elaphomycetaceae</taxon>
        <taxon>Elaphomyces</taxon>
    </lineage>
</organism>
<feature type="region of interest" description="Disordered" evidence="1">
    <location>
        <begin position="40"/>
        <end position="475"/>
    </location>
</feature>
<evidence type="ECO:0000313" key="2">
    <source>
        <dbReference type="EMBL" id="OXV06769.1"/>
    </source>
</evidence>
<evidence type="ECO:0000313" key="3">
    <source>
        <dbReference type="Proteomes" id="UP000243515"/>
    </source>
</evidence>
<feature type="compositionally biased region" description="Basic and acidic residues" evidence="1">
    <location>
        <begin position="375"/>
        <end position="390"/>
    </location>
</feature>
<comment type="caution">
    <text evidence="2">The sequence shown here is derived from an EMBL/GenBank/DDBJ whole genome shotgun (WGS) entry which is preliminary data.</text>
</comment>
<evidence type="ECO:0000256" key="1">
    <source>
        <dbReference type="SAM" id="MobiDB-lite"/>
    </source>
</evidence>
<feature type="region of interest" description="Disordered" evidence="1">
    <location>
        <begin position="776"/>
        <end position="809"/>
    </location>
</feature>
<feature type="region of interest" description="Disordered" evidence="1">
    <location>
        <begin position="1450"/>
        <end position="1480"/>
    </location>
</feature>
<sequence length="1575" mass="170141">MSYRSDRGPTSRRTALHVQTREAWPWGAPELAVVDNPAVSPLSRSDISRATNSPAWNRKGSSDFEPEDVSHLIPISSKSSRSYSSDDARPSGLPRPAGNLSSILSLGRPSTSSSAHMSTAAASSVSPKSKKTALLGDRPRNVLRRKAPFSRQTANQQTAALGTVKGGSTLSSSSNVTHGAQPNDDSSSRPSQNAPRPRVEDPRLRPPKGKASMRKEGSPSDRIPKEFAGLSTVVNVHNLPSQPTPIFAPTGSPSTRYSESPGIWSSRNTTPTSLSSYSPGIVQPTKSTQRLRQPSPIQVPLSHPRSTAISPQPEESELRHFGSQSNEVSRTNSGSPEKTEQRKPLETDVTKKRTAVFPGTPPPRKSSMNFSSPNRKSDERSASDNARPLHPDSQLTSDLPVPSSSLAKPSARPLRPSRYRTDKPELKPSPVIDSQMPFDPTIPSSSLARPSARPVRPSRHGTDKLELKPSPVIQSNLATLRTTGHKRRESVDKIPHFERPRLTPIQSDDASVHSFQSSNASRIPSHTTASSRLPTQPARALTKTLNETGVKPASIKRFGLFSKKSKPDLSGDNASLNDKHGRKGPAAGTGHEGYGKYAHSGRRTSVGSTSGASTRSVSTTRSGAQSASSRKGSVNSQPDLEIDDFFLDRLEPVVISGGGLDQSQLVRTQSGQSGQSGQSAGSFSVGSNSTPSPVVIEVPSSFSGYSSESVRSSVDLFGQSPPPRNAASESPIAVDTEASQREPMPIKRWPFPRSQRHEFTVVGQSDAQGSMLSVPDGGHERTALRHPPTAAPRAGGGLNEQRDKKTDKRSKGLKWNFFHRSHTTNQKTQPLIPDAKSAAELHATVSPVPANRPVAHYALLEPDSDSLEEILHRIEESPPNEAEPTADTPTDLGLKKQHGESLLLPAPPAGLAEYMGPSERPSPKVFFTSDPRNTERHGRLAPVGRIPQVVSRRGRDEKPTELSHALSDSLPPPHPGRCDDEYYTSGRPPLGIQTDVLPSRPFRPEPDTPKPSSAPGPDHVINLPPGPYLSGEFLTFSPRKQSQLSSSIRSGGEPILAAVSTVALQPELKTIEDEIWTEYDDLLDNMLCPDNPSVPEAGEALEMVTRASKTLQAELNAAGNPPTISISSETPPVVVAPNSTRSSGSSVRLRRSMIVSALHSSISPSPQMSFSDLIAGYGDGNRGSTDFSRLDASSAQGQAVALPSLAQTASAFMTDFESTRHRNALLFDIAERDREGAIAQTNLRSASLMTSRWLSFGRVLFSPAHNHIKSRDQERILVIDGLGNDDWSFYCALTYSNASVYSLSIRPTSSGSSAHPEAWQPPANHHLIHHGSVEDPFPFPKGFFAVCILRFPSTCSEAGQQNMVSECKRVLRQGGYLEMNIPDLDLVNMGNRTRKAVRLLKERIYFADSDISLKPASDNIQRLLGRYGFDNLNRCMVSVPVAGTVVGSCDSSHSKVSDPAATVSTGRSSTSASTTDSQNLHKLSLNDAEASLGDLLSDPSPSASNDESIAKVVARVGRWWYTRCYEIPVLADGDFDRSIWADHKLLRECQKRGTGIRLLIAYAQKPSERRRTVSV</sequence>
<feature type="compositionally biased region" description="Polar residues" evidence="1">
    <location>
        <begin position="393"/>
        <end position="407"/>
    </location>
</feature>
<dbReference type="CDD" id="cd02440">
    <property type="entry name" value="AdoMet_MTases"/>
    <property type="match status" value="1"/>
</dbReference>
<dbReference type="SUPFAM" id="SSF53335">
    <property type="entry name" value="S-adenosyl-L-methionine-dependent methyltransferases"/>
    <property type="match status" value="1"/>
</dbReference>
<feature type="region of interest" description="Disordered" evidence="1">
    <location>
        <begin position="500"/>
        <end position="548"/>
    </location>
</feature>
<feature type="compositionally biased region" description="Basic and acidic residues" evidence="1">
    <location>
        <begin position="213"/>
        <end position="225"/>
    </location>
</feature>
<reference evidence="2 3" key="1">
    <citation type="journal article" date="2015" name="Environ. Microbiol.">
        <title>Metagenome sequence of Elaphomyces granulatus from sporocarp tissue reveals Ascomycota ectomycorrhizal fingerprints of genome expansion and a Proteobacteria-rich microbiome.</title>
        <authorList>
            <person name="Quandt C.A."/>
            <person name="Kohler A."/>
            <person name="Hesse C.N."/>
            <person name="Sharpton T.J."/>
            <person name="Martin F."/>
            <person name="Spatafora J.W."/>
        </authorList>
    </citation>
    <scope>NUCLEOTIDE SEQUENCE [LARGE SCALE GENOMIC DNA]</scope>
    <source>
        <strain evidence="2 3">OSC145934</strain>
    </source>
</reference>
<feature type="region of interest" description="Disordered" evidence="1">
    <location>
        <begin position="666"/>
        <end position="691"/>
    </location>
</feature>
<feature type="compositionally biased region" description="Low complexity" evidence="1">
    <location>
        <begin position="1121"/>
        <end position="1132"/>
    </location>
</feature>
<feature type="region of interest" description="Disordered" evidence="1">
    <location>
        <begin position="1"/>
        <end position="21"/>
    </location>
</feature>